<organism evidence="4">
    <name type="scientific">Caenorhabditis brenneri</name>
    <name type="common">Nematode worm</name>
    <dbReference type="NCBI Taxonomy" id="135651"/>
    <lineage>
        <taxon>Eukaryota</taxon>
        <taxon>Metazoa</taxon>
        <taxon>Ecdysozoa</taxon>
        <taxon>Nematoda</taxon>
        <taxon>Chromadorea</taxon>
        <taxon>Rhabditida</taxon>
        <taxon>Rhabditina</taxon>
        <taxon>Rhabditomorpha</taxon>
        <taxon>Rhabditoidea</taxon>
        <taxon>Rhabditidae</taxon>
        <taxon>Peloderinae</taxon>
        <taxon>Caenorhabditis</taxon>
    </lineage>
</organism>
<proteinExistence type="predicted"/>
<dbReference type="PANTHER" id="PTHR21503:SF8">
    <property type="entry name" value="F-BOX ASSOCIATED DOMAIN-CONTAINING PROTEIN-RELATED"/>
    <property type="match status" value="1"/>
</dbReference>
<dbReference type="AlphaFoldDB" id="G0MAH8"/>
<evidence type="ECO:0000313" key="4">
    <source>
        <dbReference type="Proteomes" id="UP000008068"/>
    </source>
</evidence>
<dbReference type="InParanoid" id="G0MAH8"/>
<dbReference type="InterPro" id="IPR001810">
    <property type="entry name" value="F-box_dom"/>
</dbReference>
<gene>
    <name evidence="3" type="ORF">CAEBREN_13664</name>
</gene>
<dbReference type="HOGENOM" id="CLU_070667_0_0_1"/>
<accession>G0MAH8</accession>
<dbReference type="Pfam" id="PF07735">
    <property type="entry name" value="FBA_2"/>
    <property type="match status" value="1"/>
</dbReference>
<keyword evidence="4" id="KW-1185">Reference proteome</keyword>
<feature type="transmembrane region" description="Helical" evidence="1">
    <location>
        <begin position="6"/>
        <end position="28"/>
    </location>
</feature>
<feature type="domain" description="F-box" evidence="2">
    <location>
        <begin position="2"/>
        <end position="54"/>
    </location>
</feature>
<dbReference type="InterPro" id="IPR012885">
    <property type="entry name" value="F-box_Sdz-33"/>
</dbReference>
<evidence type="ECO:0000256" key="1">
    <source>
        <dbReference type="SAM" id="Phobius"/>
    </source>
</evidence>
<protein>
    <recommendedName>
        <fullName evidence="2">F-box domain-containing protein</fullName>
    </recommendedName>
</protein>
<dbReference type="PROSITE" id="PS50181">
    <property type="entry name" value="FBOX"/>
    <property type="match status" value="1"/>
</dbReference>
<name>G0MAH8_CAEBE</name>
<evidence type="ECO:0000313" key="3">
    <source>
        <dbReference type="EMBL" id="EGT40328.1"/>
    </source>
</evidence>
<keyword evidence="1" id="KW-0812">Transmembrane</keyword>
<dbReference type="FunCoup" id="G0MAH8">
    <property type="interactions" value="1876"/>
</dbReference>
<dbReference type="PANTHER" id="PTHR21503">
    <property type="entry name" value="F-BOX-CONTAINING HYPOTHETICAL PROTEIN C.ELEGANS"/>
    <property type="match status" value="1"/>
</dbReference>
<dbReference type="EMBL" id="GL379788">
    <property type="protein sequence ID" value="EGT40328.1"/>
    <property type="molecule type" value="Genomic_DNA"/>
</dbReference>
<keyword evidence="1" id="KW-0472">Membrane</keyword>
<dbReference type="Proteomes" id="UP000008068">
    <property type="component" value="Unassembled WGS sequence"/>
</dbReference>
<keyword evidence="1" id="KW-1133">Transmembrane helix</keyword>
<evidence type="ECO:0000259" key="2">
    <source>
        <dbReference type="PROSITE" id="PS50181"/>
    </source>
</evidence>
<reference evidence="4" key="1">
    <citation type="submission" date="2011-07" db="EMBL/GenBank/DDBJ databases">
        <authorList>
            <consortium name="Caenorhabditis brenneri Sequencing and Analysis Consortium"/>
            <person name="Wilson R.K."/>
        </authorList>
    </citation>
    <scope>NUCLEOTIDE SEQUENCE [LARGE SCALE GENOMIC DNA]</scope>
    <source>
        <strain evidence="4">PB2801</strain>
    </source>
</reference>
<sequence length="349" mass="40661">MTFPIQKLPILVIHLVLQSMGFLDIFFLTRISTKMKRIVQTMSINPKHYLFFTIGKKITIGIRSKTNDQYAEFIYVDIYVDVKEYETEGKVFNMKIGSADYLPSAICVYDDDLYGFVDTFWDDVEVGSIELYNELVEVFKAPVRSVTLKLDEIENYQNEINWTNSTFPTLIMFNIKGRCDFQDYMWMIKNAKATKTLLFQMKPNEYPENMNNLDVIPFKQEYIEIEHGKWVSLQQLKAIESLTIKVKYVNWTDSEINAFLKNLKSSEEKPKFKGLGIFFDRQTDTSAVFEGLQDEDALEPNIGLEKIVFKTGNQQKCTVIYSFDESDVPDVELLGYDILIEDYEIPVKD</sequence>